<evidence type="ECO:0000259" key="1">
    <source>
        <dbReference type="Pfam" id="PF05193"/>
    </source>
</evidence>
<feature type="domain" description="Peptidase M16 C-terminal" evidence="1">
    <location>
        <begin position="245"/>
        <end position="289"/>
    </location>
</feature>
<dbReference type="InterPro" id="IPR007863">
    <property type="entry name" value="Peptidase_M16_C"/>
</dbReference>
<proteinExistence type="predicted"/>
<keyword evidence="3" id="KW-1185">Reference proteome</keyword>
<dbReference type="GO" id="GO:0004222">
    <property type="term" value="F:metalloendopeptidase activity"/>
    <property type="evidence" value="ECO:0007669"/>
    <property type="project" value="TreeGrafter"/>
</dbReference>
<dbReference type="GO" id="GO:0046872">
    <property type="term" value="F:metal ion binding"/>
    <property type="evidence" value="ECO:0007669"/>
    <property type="project" value="InterPro"/>
</dbReference>
<dbReference type="Proteomes" id="UP000075901">
    <property type="component" value="Unassembled WGS sequence"/>
</dbReference>
<dbReference type="InterPro" id="IPR011249">
    <property type="entry name" value="Metalloenz_LuxS/M16"/>
</dbReference>
<organism evidence="2 3">
    <name type="scientific">Anopheles maculatus</name>
    <dbReference type="NCBI Taxonomy" id="74869"/>
    <lineage>
        <taxon>Eukaryota</taxon>
        <taxon>Metazoa</taxon>
        <taxon>Ecdysozoa</taxon>
        <taxon>Arthropoda</taxon>
        <taxon>Hexapoda</taxon>
        <taxon>Insecta</taxon>
        <taxon>Pterygota</taxon>
        <taxon>Neoptera</taxon>
        <taxon>Endopterygota</taxon>
        <taxon>Diptera</taxon>
        <taxon>Nematocera</taxon>
        <taxon>Culicoidea</taxon>
        <taxon>Culicidae</taxon>
        <taxon>Anophelinae</taxon>
        <taxon>Anopheles</taxon>
        <taxon>Anopheles maculatus group</taxon>
    </lineage>
</organism>
<evidence type="ECO:0000313" key="2">
    <source>
        <dbReference type="EnsemblMetazoa" id="AMAM010577-PA"/>
    </source>
</evidence>
<evidence type="ECO:0000313" key="3">
    <source>
        <dbReference type="Proteomes" id="UP000075901"/>
    </source>
</evidence>
<accession>A0A182SP14</accession>
<dbReference type="PANTHER" id="PTHR43016:SF13">
    <property type="entry name" value="PRESEQUENCE PROTEASE, MITOCHONDRIAL"/>
    <property type="match status" value="1"/>
</dbReference>
<reference evidence="2" key="2">
    <citation type="submission" date="2020-05" db="UniProtKB">
        <authorList>
            <consortium name="EnsemblMetazoa"/>
        </authorList>
    </citation>
    <scope>IDENTIFICATION</scope>
    <source>
        <strain evidence="2">maculatus3</strain>
    </source>
</reference>
<dbReference type="VEuPathDB" id="VectorBase:AMAM010577"/>
<dbReference type="FunFam" id="3.30.830.10:FF:000011">
    <property type="entry name" value="Presequence protease, mitochondrial"/>
    <property type="match status" value="1"/>
</dbReference>
<dbReference type="PANTHER" id="PTHR43016">
    <property type="entry name" value="PRESEQUENCE PROTEASE"/>
    <property type="match status" value="1"/>
</dbReference>
<reference evidence="3" key="1">
    <citation type="submission" date="2013-09" db="EMBL/GenBank/DDBJ databases">
        <title>The Genome Sequence of Anopheles maculatus species B.</title>
        <authorList>
            <consortium name="The Broad Institute Genomics Platform"/>
            <person name="Neafsey D.E."/>
            <person name="Besansky N."/>
            <person name="Howell P."/>
            <person name="Walton C."/>
            <person name="Young S.K."/>
            <person name="Zeng Q."/>
            <person name="Gargeya S."/>
            <person name="Fitzgerald M."/>
            <person name="Haas B."/>
            <person name="Abouelleil A."/>
            <person name="Allen A.W."/>
            <person name="Alvarado L."/>
            <person name="Arachchi H.M."/>
            <person name="Berlin A.M."/>
            <person name="Chapman S.B."/>
            <person name="Gainer-Dewar J."/>
            <person name="Goldberg J."/>
            <person name="Griggs A."/>
            <person name="Gujja S."/>
            <person name="Hansen M."/>
            <person name="Howarth C."/>
            <person name="Imamovic A."/>
            <person name="Ireland A."/>
            <person name="Larimer J."/>
            <person name="McCowan C."/>
            <person name="Murphy C."/>
            <person name="Pearson M."/>
            <person name="Poon T.W."/>
            <person name="Priest M."/>
            <person name="Roberts A."/>
            <person name="Saif S."/>
            <person name="Shea T."/>
            <person name="Sisk P."/>
            <person name="Sykes S."/>
            <person name="Wortman J."/>
            <person name="Nusbaum C."/>
            <person name="Birren B."/>
        </authorList>
    </citation>
    <scope>NUCLEOTIDE SEQUENCE [LARGE SCALE GENOMIC DNA]</scope>
    <source>
        <strain evidence="3">maculatus3</strain>
    </source>
</reference>
<dbReference type="AlphaFoldDB" id="A0A182SP14"/>
<dbReference type="GO" id="GO:0005759">
    <property type="term" value="C:mitochondrial matrix"/>
    <property type="evidence" value="ECO:0007669"/>
    <property type="project" value="TreeGrafter"/>
</dbReference>
<dbReference type="Gene3D" id="3.30.830.10">
    <property type="entry name" value="Metalloenzyme, LuxS/M16 peptidase-like"/>
    <property type="match status" value="1"/>
</dbReference>
<dbReference type="SUPFAM" id="SSF63411">
    <property type="entry name" value="LuxS/MPP-like metallohydrolase"/>
    <property type="match status" value="1"/>
</dbReference>
<dbReference type="Pfam" id="PF05193">
    <property type="entry name" value="Peptidase_M16_C"/>
    <property type="match status" value="1"/>
</dbReference>
<name>A0A182SP14_9DIPT</name>
<protein>
    <recommendedName>
        <fullName evidence="1">Peptidase M16 C-terminal domain-containing protein</fullName>
    </recommendedName>
</protein>
<sequence length="295" mass="34561">MLRQISSMKRAFSNRRWLTSTPAPKVNPAILANIKASDRYRPGNRYNGFICTQAQYIADFNMTAYMFQHEKTGLQYLHIDRQDTNNVFSINFRTTPFDSTGLPHILEHNVLCGSQKFPVRDPFFKMLNRSLATFMNAMTGPDYTLYPFSSTNEIDYRNLQTIYMDAAFRPNLKYLDFLQEGWRLEHAELNNPKSEYVFKGVVYNEMKGAFSENSAVFGQKFFNKILPDHTYGYVSGGDPLDIPQLKHEDLVNFHQKYYHPSNARIFSYGCFNLDKTMAFVDEQYLRDFERIDTRY</sequence>
<dbReference type="EnsemblMetazoa" id="AMAM010577-RA">
    <property type="protein sequence ID" value="AMAM010577-PA"/>
    <property type="gene ID" value="AMAM010577"/>
</dbReference>
<dbReference type="GO" id="GO:0016485">
    <property type="term" value="P:protein processing"/>
    <property type="evidence" value="ECO:0007669"/>
    <property type="project" value="TreeGrafter"/>
</dbReference>